<dbReference type="Proteomes" id="UP000244755">
    <property type="component" value="Chromosome 1"/>
</dbReference>
<dbReference type="EMBL" id="CP028843">
    <property type="protein sequence ID" value="AWB19689.1"/>
    <property type="molecule type" value="Genomic_DNA"/>
</dbReference>
<gene>
    <name evidence="1" type="ORF">DA075_01025</name>
</gene>
<organism evidence="1 2">
    <name type="scientific">Methylobacterium currus</name>
    <dbReference type="NCBI Taxonomy" id="2051553"/>
    <lineage>
        <taxon>Bacteria</taxon>
        <taxon>Pseudomonadati</taxon>
        <taxon>Pseudomonadota</taxon>
        <taxon>Alphaproteobacteria</taxon>
        <taxon>Hyphomicrobiales</taxon>
        <taxon>Methylobacteriaceae</taxon>
        <taxon>Methylobacterium</taxon>
    </lineage>
</organism>
<evidence type="ECO:0000313" key="1">
    <source>
        <dbReference type="EMBL" id="AWB19689.1"/>
    </source>
</evidence>
<accession>A0A2R4WDW9</accession>
<proteinExistence type="predicted"/>
<dbReference type="RefSeq" id="WP_099951615.1">
    <property type="nucleotide sequence ID" value="NZ_CP028843.1"/>
</dbReference>
<protein>
    <submittedName>
        <fullName evidence="1">Uncharacterized protein</fullName>
    </submittedName>
</protein>
<keyword evidence="2" id="KW-1185">Reference proteome</keyword>
<sequence length="70" mass="7722">MWHLQVPVVLRRRLLRLGEGIDAALASRGEAAAALLRGRPLARLGPSQGRRRIDRQGAPCPVRLETVFEA</sequence>
<name>A0A2R4WDW9_9HYPH</name>
<dbReference type="AlphaFoldDB" id="A0A2R4WDW9"/>
<evidence type="ECO:0000313" key="2">
    <source>
        <dbReference type="Proteomes" id="UP000244755"/>
    </source>
</evidence>
<dbReference type="KEGG" id="mee:DA075_01025"/>
<reference evidence="1 2" key="1">
    <citation type="submission" date="2018-04" db="EMBL/GenBank/DDBJ databases">
        <title>Methylobacterium sp. PR1016A genome.</title>
        <authorList>
            <person name="Park W."/>
        </authorList>
    </citation>
    <scope>NUCLEOTIDE SEQUENCE [LARGE SCALE GENOMIC DNA]</scope>
    <source>
        <strain evidence="1 2">PR1016A</strain>
    </source>
</reference>